<evidence type="ECO:0000313" key="3">
    <source>
        <dbReference type="Proteomes" id="UP001055804"/>
    </source>
</evidence>
<dbReference type="InterPro" id="IPR029045">
    <property type="entry name" value="ClpP/crotonase-like_dom_sf"/>
</dbReference>
<dbReference type="InterPro" id="IPR001753">
    <property type="entry name" value="Enoyl-CoA_hydra/iso"/>
</dbReference>
<dbReference type="EMBL" id="JAMZFT010000001">
    <property type="protein sequence ID" value="MCP1335103.1"/>
    <property type="molecule type" value="Genomic_DNA"/>
</dbReference>
<dbReference type="SUPFAM" id="SSF52096">
    <property type="entry name" value="ClpP/crotonase"/>
    <property type="match status" value="1"/>
</dbReference>
<evidence type="ECO:0000313" key="2">
    <source>
        <dbReference type="EMBL" id="MCP1335103.1"/>
    </source>
</evidence>
<dbReference type="InterPro" id="IPR014748">
    <property type="entry name" value="Enoyl-CoA_hydra_C"/>
</dbReference>
<dbReference type="Gene3D" id="3.90.226.10">
    <property type="entry name" value="2-enoyl-CoA Hydratase, Chain A, domain 1"/>
    <property type="match status" value="1"/>
</dbReference>
<proteinExistence type="inferred from homology"/>
<dbReference type="Pfam" id="PF00378">
    <property type="entry name" value="ECH_1"/>
    <property type="match status" value="1"/>
</dbReference>
<reference evidence="2" key="1">
    <citation type="submission" date="2022-06" db="EMBL/GenBank/DDBJ databases">
        <title>Isolation and Genomics of Futiania mangrovii gen. nov., sp. nov., a Rare and Metabolically-versatile member in the Class Alphaproteobacteria.</title>
        <authorList>
            <person name="Liu L."/>
            <person name="Huang W.-C."/>
            <person name="Pan J."/>
            <person name="Li J."/>
            <person name="Huang Y."/>
            <person name="Du H."/>
            <person name="Liu Y."/>
            <person name="Li M."/>
        </authorList>
    </citation>
    <scope>NUCLEOTIDE SEQUENCE</scope>
    <source>
        <strain evidence="2">FT118</strain>
    </source>
</reference>
<dbReference type="PANTHER" id="PTHR42964:SF1">
    <property type="entry name" value="POLYKETIDE BIOSYNTHESIS ENOYL-COA HYDRATASE PKSH-RELATED"/>
    <property type="match status" value="1"/>
</dbReference>
<dbReference type="GO" id="GO:0003824">
    <property type="term" value="F:catalytic activity"/>
    <property type="evidence" value="ECO:0007669"/>
    <property type="project" value="UniProtKB-ARBA"/>
</dbReference>
<dbReference type="RefSeq" id="WP_269331058.1">
    <property type="nucleotide sequence ID" value="NZ_JAMZFT010000001.1"/>
</dbReference>
<organism evidence="2 3">
    <name type="scientific">Futiania mangrovi</name>
    <dbReference type="NCBI Taxonomy" id="2959716"/>
    <lineage>
        <taxon>Bacteria</taxon>
        <taxon>Pseudomonadati</taxon>
        <taxon>Pseudomonadota</taxon>
        <taxon>Alphaproteobacteria</taxon>
        <taxon>Futianiales</taxon>
        <taxon>Futianiaceae</taxon>
        <taxon>Futiania</taxon>
    </lineage>
</organism>
<dbReference type="CDD" id="cd06558">
    <property type="entry name" value="crotonase-like"/>
    <property type="match status" value="1"/>
</dbReference>
<keyword evidence="3" id="KW-1185">Reference proteome</keyword>
<gene>
    <name evidence="2" type="ORF">NJQ99_01630</name>
</gene>
<name>A0A9J6PEQ2_9PROT</name>
<dbReference type="GO" id="GO:0008300">
    <property type="term" value="P:isoprenoid catabolic process"/>
    <property type="evidence" value="ECO:0007669"/>
    <property type="project" value="TreeGrafter"/>
</dbReference>
<comment type="caution">
    <text evidence="2">The sequence shown here is derived from an EMBL/GenBank/DDBJ whole genome shotgun (WGS) entry which is preliminary data.</text>
</comment>
<sequence length="265" mass="28035">MTTDTVRTEVDARGVATVRLSRPEVHNAYNSEMIAGLAAAVEAAASDPKVRVVVLRGEGKHFQAGADLRWVRANQDLTQEENFAISRATTQAVRTLNELPKPTIALVHGGCFGGGTGMVAACDVVVASEDAIFAITETRWGLVPTPILPQLVARMGLKNVRRYALSSERFGAARAREVGLVDEVCTQGGLDAAAAPVIDAFLMAGPEAIAGTKALALELGNALVDAGLSDRLSQFHARTRTGAEATEGLESFLQKRKPAWYPGEG</sequence>
<dbReference type="Gene3D" id="1.10.12.10">
    <property type="entry name" value="Lyase 2-enoyl-coa Hydratase, Chain A, domain 2"/>
    <property type="match status" value="1"/>
</dbReference>
<dbReference type="InterPro" id="IPR051683">
    <property type="entry name" value="Enoyl-CoA_Hydratase/Isomerase"/>
</dbReference>
<dbReference type="AlphaFoldDB" id="A0A9J6PEQ2"/>
<protein>
    <submittedName>
        <fullName evidence="2">Enoyl-CoA hydratase-related protein</fullName>
    </submittedName>
</protein>
<dbReference type="Proteomes" id="UP001055804">
    <property type="component" value="Unassembled WGS sequence"/>
</dbReference>
<dbReference type="PANTHER" id="PTHR42964">
    <property type="entry name" value="ENOYL-COA HYDRATASE"/>
    <property type="match status" value="1"/>
</dbReference>
<accession>A0A9J6PEQ2</accession>
<evidence type="ECO:0000256" key="1">
    <source>
        <dbReference type="ARBA" id="ARBA00005254"/>
    </source>
</evidence>
<comment type="similarity">
    <text evidence="1">Belongs to the enoyl-CoA hydratase/isomerase family.</text>
</comment>